<feature type="transmembrane region" description="Helical" evidence="2">
    <location>
        <begin position="27"/>
        <end position="45"/>
    </location>
</feature>
<evidence type="ECO:0000259" key="3">
    <source>
        <dbReference type="Pfam" id="PF23664"/>
    </source>
</evidence>
<dbReference type="Pfam" id="PF23664">
    <property type="entry name" value="Ig_Pom152"/>
    <property type="match status" value="2"/>
</dbReference>
<dbReference type="GO" id="GO:0070762">
    <property type="term" value="C:nuclear pore transmembrane ring"/>
    <property type="evidence" value="ECO:0007669"/>
    <property type="project" value="TreeGrafter"/>
</dbReference>
<dbReference type="OrthoDB" id="5529162at2759"/>
<evidence type="ECO:0000259" key="6">
    <source>
        <dbReference type="Pfam" id="PF24519"/>
    </source>
</evidence>
<feature type="domain" description="Nucleoporin POM152 ninth Ig-like" evidence="7">
    <location>
        <begin position="1128"/>
        <end position="1199"/>
    </location>
</feature>
<dbReference type="Pfam" id="PF24527">
    <property type="entry name" value="Ig-like_Pom152_9"/>
    <property type="match status" value="1"/>
</dbReference>
<dbReference type="Proteomes" id="UP000053257">
    <property type="component" value="Unassembled WGS sequence"/>
</dbReference>
<evidence type="ECO:0000259" key="4">
    <source>
        <dbReference type="Pfam" id="PF24097"/>
    </source>
</evidence>
<evidence type="ECO:0008006" key="10">
    <source>
        <dbReference type="Google" id="ProtNLM"/>
    </source>
</evidence>
<dbReference type="InterPro" id="IPR056542">
    <property type="entry name" value="Ig-like_POM152_1st"/>
</dbReference>
<evidence type="ECO:0000313" key="8">
    <source>
        <dbReference type="EMBL" id="KIP10085.1"/>
    </source>
</evidence>
<dbReference type="InterPro" id="IPR037701">
    <property type="entry name" value="Pom152"/>
</dbReference>
<dbReference type="GO" id="GO:0017056">
    <property type="term" value="F:structural constituent of nuclear pore"/>
    <property type="evidence" value="ECO:0007669"/>
    <property type="project" value="InterPro"/>
</dbReference>
<feature type="domain" description="Nucleoporin POM152 first Ig-like" evidence="6">
    <location>
        <begin position="175"/>
        <end position="326"/>
    </location>
</feature>
<dbReference type="GO" id="GO:0006999">
    <property type="term" value="P:nuclear pore organization"/>
    <property type="evidence" value="ECO:0007669"/>
    <property type="project" value="TreeGrafter"/>
</dbReference>
<keyword evidence="2" id="KW-1133">Transmembrane helix</keyword>
<organism evidence="8 9">
    <name type="scientific">Phlebiopsis gigantea (strain 11061_1 CR5-6)</name>
    <name type="common">White-rot fungus</name>
    <name type="synonym">Peniophora gigantea</name>
    <dbReference type="NCBI Taxonomy" id="745531"/>
    <lineage>
        <taxon>Eukaryota</taxon>
        <taxon>Fungi</taxon>
        <taxon>Dikarya</taxon>
        <taxon>Basidiomycota</taxon>
        <taxon>Agaricomycotina</taxon>
        <taxon>Agaricomycetes</taxon>
        <taxon>Polyporales</taxon>
        <taxon>Phanerochaetaceae</taxon>
        <taxon>Phlebiopsis</taxon>
    </lineage>
</organism>
<dbReference type="PANTHER" id="PTHR28206">
    <property type="entry name" value="NUCLEOPORIN POM152"/>
    <property type="match status" value="1"/>
</dbReference>
<dbReference type="Pfam" id="PF24519">
    <property type="entry name" value="Ig-like_Pom152_1"/>
    <property type="match status" value="1"/>
</dbReference>
<feature type="transmembrane region" description="Helical" evidence="2">
    <location>
        <begin position="87"/>
        <end position="113"/>
    </location>
</feature>
<keyword evidence="9" id="KW-1185">Reference proteome</keyword>
<dbReference type="EMBL" id="KN840458">
    <property type="protein sequence ID" value="KIP10085.1"/>
    <property type="molecule type" value="Genomic_DNA"/>
</dbReference>
<dbReference type="Pfam" id="PF24097">
    <property type="entry name" value="TMD_POM152"/>
    <property type="match status" value="1"/>
</dbReference>
<evidence type="ECO:0000259" key="5">
    <source>
        <dbReference type="Pfam" id="PF24312"/>
    </source>
</evidence>
<protein>
    <recommendedName>
        <fullName evidence="10">Ig-like domain-containing protein</fullName>
    </recommendedName>
</protein>
<feature type="domain" description="Nucleoporin POM152 Ig-like" evidence="5">
    <location>
        <begin position="479"/>
        <end position="583"/>
    </location>
</feature>
<feature type="compositionally biased region" description="Acidic residues" evidence="1">
    <location>
        <begin position="268"/>
        <end position="280"/>
    </location>
</feature>
<feature type="domain" description="Nucleoporin POM152 N-terminal transmembrane" evidence="4">
    <location>
        <begin position="21"/>
        <end position="105"/>
    </location>
</feature>
<keyword evidence="2" id="KW-0472">Membrane</keyword>
<feature type="domain" description="Nucleoporin POM152 immunoglobulin-like" evidence="3">
    <location>
        <begin position="924"/>
        <end position="991"/>
    </location>
</feature>
<proteinExistence type="predicted"/>
<evidence type="ECO:0000256" key="1">
    <source>
        <dbReference type="SAM" id="MobiDB-lite"/>
    </source>
</evidence>
<dbReference type="STRING" id="745531.A0A0C3SDZ7"/>
<dbReference type="PANTHER" id="PTHR28206:SF1">
    <property type="entry name" value="NUCLEOPORIN POM152"/>
    <property type="match status" value="1"/>
</dbReference>
<dbReference type="GO" id="GO:0006606">
    <property type="term" value="P:protein import into nucleus"/>
    <property type="evidence" value="ECO:0007669"/>
    <property type="project" value="TreeGrafter"/>
</dbReference>
<dbReference type="Pfam" id="PF24312">
    <property type="entry name" value="Ig-like_POM152"/>
    <property type="match status" value="2"/>
</dbReference>
<accession>A0A0C3SDZ7</accession>
<evidence type="ECO:0000259" key="7">
    <source>
        <dbReference type="Pfam" id="PF24527"/>
    </source>
</evidence>
<gene>
    <name evidence="8" type="ORF">PHLGIDRAFT_272745</name>
</gene>
<name>A0A0C3SDZ7_PHLG1</name>
<feature type="domain" description="Nucleoporin POM152 Ig-like" evidence="5">
    <location>
        <begin position="797"/>
        <end position="883"/>
    </location>
</feature>
<dbReference type="HOGENOM" id="CLU_002415_0_0_1"/>
<keyword evidence="2" id="KW-0812">Transmembrane</keyword>
<sequence length="1311" mass="144237">MSKAPTTPPHPPPRISEKYIDVPSQRLYSLSIGALLQAIKIFDFFRFLFSDGQQARYTFKWLIWDFIYCAGLSHLRIPRLNYAKSVVLLQICVLWLLDGFLFGGITVDLGLGMEGLTQMIPRSWLSNPGDITSTAPTFSFSEVLPALGLGGLIGNAGRDAHLLGQHTVRMSPISTAQVNPYAQTFCIASPGQSVLVPILLNNTNPANVKYTLTPLGFVEDPAEEKTKSAVGKVERLELGAKDLKAIEHARQESLQVARTAAAAKRDPDDYDEYDDEEEEVTDTHGSHLLQKSQSLVYVRVAKPGVLRLENVLDSSNVDARLVYPTDVPIVPCPRAVFSESGAIPHGDNMRCAAPGLKSGAGEDLELNIDVYGVPPLSLKWHREINGKREPFMVEGIEGEDFHSHRSSGEKWRLAGSGRRAPQQLTIPLTVTLDSLGTHSYVLESVSDALGNVISAGSEGTAPSVLPYDQVTRSITVLRRPTVSFKHCGAGSPASLLIGSDTSLAIGLKEADNLDAPWDIDIRYNPPADEDASKAYKKLKPWKKTVAADERRELTLQATAPGEYHIASVKGQFCEGDVLSPDTCKVVERPMPTAEIGWKKIHECSGDTGVSASLVFHGAPPFHVYYTVRKDKGPAVEKVKIFSGSRGELTDQPPESGHYTFTFTQLSDANYKRVDLKGPTIDQVIHPQATADFAHNVAGVRGRKKFSNCEGNTTKLDVDLKGTGPWTLYVQVVGPKGSEIIPVRDIQTPRKTIEVSIPPAIDRNGGSFEVDLVSVEDSYGCKRDISVPGVVVNVRRVKPTAKFYGAANKRSVTILEGEQATLPLRLTGDGPWRLKYRRAEASYKTLSATLSSANDELRVTDKGTYELLEVSDSQCPGTIVQESKDYAVDWVTRPVAKLSSDIQATYESYNGSHILPPICEGLNDHVDLDLTGRPPFQLMYNVARDNENGGTTILDQPTFSSIQPRTRFQLHTSDPARIYYEVKQVGDAAYPLARNKDAIIPRSQRLLFEQQVLMRPSARFKTNSRITYCLNDALTPHDSYSSDGAIVFSGTAPFHVQLSIRNLAASEVHHETVVLNDPTWKLNIPSYTFKSIGPHVVTIESVQDASGCEQAAPDPLYRNIWLDVAETAAIVPFDRKEHFCVGDVSRFQLEGTPPWTIGYRVNGKLHTQEARVSPFSIIQQQPGEFAVTSIAHQQKLCKTAVTDLRYTVHPLPSAQVGHGKRIVQDIHEGDQAEIVFTLGGEPPFTFTYQRAELGTKKGVQGKVLETHTVSGVTTKEYSIFSALEGIWTVTFISDRYCRYPPAQDGTVERSRR</sequence>
<dbReference type="InterPro" id="IPR056540">
    <property type="entry name" value="TMD_POM152"/>
</dbReference>
<evidence type="ECO:0000256" key="2">
    <source>
        <dbReference type="SAM" id="Phobius"/>
    </source>
</evidence>
<evidence type="ECO:0000313" key="9">
    <source>
        <dbReference type="Proteomes" id="UP000053257"/>
    </source>
</evidence>
<feature type="region of interest" description="Disordered" evidence="1">
    <location>
        <begin position="259"/>
        <end position="286"/>
    </location>
</feature>
<dbReference type="InterPro" id="IPR056544">
    <property type="entry name" value="Ig_POM152"/>
</dbReference>
<reference evidence="8 9" key="1">
    <citation type="journal article" date="2014" name="PLoS Genet.">
        <title>Analysis of the Phlebiopsis gigantea genome, transcriptome and secretome provides insight into its pioneer colonization strategies of wood.</title>
        <authorList>
            <person name="Hori C."/>
            <person name="Ishida T."/>
            <person name="Igarashi K."/>
            <person name="Samejima M."/>
            <person name="Suzuki H."/>
            <person name="Master E."/>
            <person name="Ferreira P."/>
            <person name="Ruiz-Duenas F.J."/>
            <person name="Held B."/>
            <person name="Canessa P."/>
            <person name="Larrondo L.F."/>
            <person name="Schmoll M."/>
            <person name="Druzhinina I.S."/>
            <person name="Kubicek C.P."/>
            <person name="Gaskell J.A."/>
            <person name="Kersten P."/>
            <person name="St John F."/>
            <person name="Glasner J."/>
            <person name="Sabat G."/>
            <person name="Splinter BonDurant S."/>
            <person name="Syed K."/>
            <person name="Yadav J."/>
            <person name="Mgbeahuruike A.C."/>
            <person name="Kovalchuk A."/>
            <person name="Asiegbu F.O."/>
            <person name="Lackner G."/>
            <person name="Hoffmeister D."/>
            <person name="Rencoret J."/>
            <person name="Gutierrez A."/>
            <person name="Sun H."/>
            <person name="Lindquist E."/>
            <person name="Barry K."/>
            <person name="Riley R."/>
            <person name="Grigoriev I.V."/>
            <person name="Henrissat B."/>
            <person name="Kues U."/>
            <person name="Berka R.M."/>
            <person name="Martinez A.T."/>
            <person name="Covert S.F."/>
            <person name="Blanchette R.A."/>
            <person name="Cullen D."/>
        </authorList>
    </citation>
    <scope>NUCLEOTIDE SEQUENCE [LARGE SCALE GENOMIC DNA]</scope>
    <source>
        <strain evidence="8 9">11061_1 CR5-6</strain>
    </source>
</reference>
<dbReference type="InterPro" id="IPR056541">
    <property type="entry name" value="Ig-like_POM152"/>
</dbReference>
<dbReference type="InterPro" id="IPR056543">
    <property type="entry name" value="Ig-like_POM152_9th"/>
</dbReference>
<feature type="domain" description="Nucleoporin POM152 immunoglobulin-like" evidence="3">
    <location>
        <begin position="588"/>
        <end position="690"/>
    </location>
</feature>